<evidence type="ECO:0008006" key="5">
    <source>
        <dbReference type="Google" id="ProtNLM"/>
    </source>
</evidence>
<evidence type="ECO:0000256" key="1">
    <source>
        <dbReference type="ARBA" id="ARBA00022500"/>
    </source>
</evidence>
<evidence type="ECO:0000313" key="3">
    <source>
        <dbReference type="EMBL" id="EPA05468.1"/>
    </source>
</evidence>
<evidence type="ECO:0000256" key="2">
    <source>
        <dbReference type="ARBA" id="ARBA00022801"/>
    </source>
</evidence>
<dbReference type="RefSeq" id="WP_010192286.1">
    <property type="nucleotide sequence ID" value="NZ_AHJG01000183.1"/>
</dbReference>
<comment type="caution">
    <text evidence="3">The sequence shown here is derived from an EMBL/GenBank/DDBJ whole genome shotgun (WGS) entry which is preliminary data.</text>
</comment>
<keyword evidence="1" id="KW-0145">Chemotaxis</keyword>
<sequence length="139" mass="15415">MFSNTTIENDQILIPMAGLGIGINEIRLRTFVGSCVAICLYDKSKKICGMAHVMLPKNNTGKSTFGTKFEGKYADEAINTIIKKMKEIHPDIILQAKIVGGAKIFDCIDNNSTLNIGKRNVSAIRLILKEKKFLWSPNI</sequence>
<dbReference type="OrthoDB" id="10499at2157"/>
<reference evidence="3 4" key="1">
    <citation type="journal article" date="2012" name="J. Bacteriol.">
        <title>Genome Sequence of "Candidatus Nitrosoarchaeum limnia" BG20, a Low-Salinity Ammonia-Oxidizing Archaeon from the San Francisco Bay Estuary.</title>
        <authorList>
            <person name="Mosier A.C."/>
            <person name="Allen E.E."/>
            <person name="Kim M."/>
            <person name="Ferriera S."/>
            <person name="Francis C.A."/>
        </authorList>
    </citation>
    <scope>NUCLEOTIDE SEQUENCE [LARGE SCALE GENOMIC DNA]</scope>
    <source>
        <strain evidence="3 4">BG20</strain>
    </source>
</reference>
<organism evidence="3 4">
    <name type="scientific">Candidatus Nitrosarchaeum limnium BG20</name>
    <dbReference type="NCBI Taxonomy" id="859192"/>
    <lineage>
        <taxon>Archaea</taxon>
        <taxon>Nitrososphaerota</taxon>
        <taxon>Nitrososphaeria</taxon>
        <taxon>Nitrosopumilales</taxon>
        <taxon>Nitrosopumilaceae</taxon>
        <taxon>Nitrosarchaeum</taxon>
    </lineage>
</organism>
<protein>
    <recommendedName>
        <fullName evidence="5">Protein-glutamine glutaminase</fullName>
    </recommendedName>
</protein>
<dbReference type="Proteomes" id="UP000014065">
    <property type="component" value="Unassembled WGS sequence"/>
</dbReference>
<dbReference type="InterPro" id="IPR011324">
    <property type="entry name" value="Cytotoxic_necrot_fac-like_cat"/>
</dbReference>
<dbReference type="GO" id="GO:0050568">
    <property type="term" value="F:protein-glutamine glutaminase activity"/>
    <property type="evidence" value="ECO:0007669"/>
    <property type="project" value="InterPro"/>
</dbReference>
<dbReference type="SUPFAM" id="SSF64438">
    <property type="entry name" value="CNF1/YfiH-like putative cysteine hydrolases"/>
    <property type="match status" value="1"/>
</dbReference>
<accession>S2E3Y0</accession>
<dbReference type="Gene3D" id="3.30.1330.200">
    <property type="match status" value="1"/>
</dbReference>
<gene>
    <name evidence="3" type="ORF">BG20_I0855</name>
</gene>
<keyword evidence="2" id="KW-0378">Hydrolase</keyword>
<dbReference type="PANTHER" id="PTHR35147:SF3">
    <property type="entry name" value="CHEMORECEPTOR GLUTAMINE DEAMIDASE CHED 1-RELATED"/>
    <property type="match status" value="1"/>
</dbReference>
<proteinExistence type="predicted"/>
<dbReference type="PANTHER" id="PTHR35147">
    <property type="entry name" value="CHEMORECEPTOR GLUTAMINE DEAMIDASE CHED-RELATED"/>
    <property type="match status" value="1"/>
</dbReference>
<dbReference type="AlphaFoldDB" id="S2E3Y0"/>
<dbReference type="InterPro" id="IPR038592">
    <property type="entry name" value="CheD-like_sf"/>
</dbReference>
<dbReference type="EMBL" id="AHJG01000183">
    <property type="protein sequence ID" value="EPA05468.1"/>
    <property type="molecule type" value="Genomic_DNA"/>
</dbReference>
<keyword evidence="4" id="KW-1185">Reference proteome</keyword>
<dbReference type="CDD" id="cd16352">
    <property type="entry name" value="CheD"/>
    <property type="match status" value="1"/>
</dbReference>
<dbReference type="InterPro" id="IPR005659">
    <property type="entry name" value="Chemorcpt_Glu_NH3ase_CheD"/>
</dbReference>
<evidence type="ECO:0000313" key="4">
    <source>
        <dbReference type="Proteomes" id="UP000014065"/>
    </source>
</evidence>
<dbReference type="GO" id="GO:0006935">
    <property type="term" value="P:chemotaxis"/>
    <property type="evidence" value="ECO:0007669"/>
    <property type="project" value="UniProtKB-KW"/>
</dbReference>
<dbReference type="Pfam" id="PF03975">
    <property type="entry name" value="CheD"/>
    <property type="match status" value="1"/>
</dbReference>
<name>S2E3Y0_9ARCH</name>